<dbReference type="PANTHER" id="PTHR32182">
    <property type="entry name" value="DNA REPLICATION AND REPAIR PROTEIN RECF"/>
    <property type="match status" value="1"/>
</dbReference>
<dbReference type="InterPro" id="IPR027417">
    <property type="entry name" value="P-loop_NTPase"/>
</dbReference>
<protein>
    <recommendedName>
        <fullName evidence="6">DNA replication and repair protein RecF</fullName>
    </recommendedName>
</protein>
<keyword evidence="6" id="KW-0227">DNA damage</keyword>
<dbReference type="GO" id="GO:0003697">
    <property type="term" value="F:single-stranded DNA binding"/>
    <property type="evidence" value="ECO:0007669"/>
    <property type="project" value="UniProtKB-UniRule"/>
</dbReference>
<dbReference type="Gene3D" id="3.40.50.300">
    <property type="entry name" value="P-loop containing nucleotide triphosphate hydrolases"/>
    <property type="match status" value="1"/>
</dbReference>
<keyword evidence="5 6" id="KW-0238">DNA-binding</keyword>
<organism evidence="8 9">
    <name type="scientific">Candidatus Anaerobiospirillum pullistercoris</name>
    <dbReference type="NCBI Taxonomy" id="2838452"/>
    <lineage>
        <taxon>Bacteria</taxon>
        <taxon>Pseudomonadati</taxon>
        <taxon>Pseudomonadota</taxon>
        <taxon>Gammaproteobacteria</taxon>
        <taxon>Aeromonadales</taxon>
        <taxon>Succinivibrionaceae</taxon>
        <taxon>Anaerobiospirillum</taxon>
    </lineage>
</organism>
<name>A0A9D1WDG1_9GAMM</name>
<dbReference type="EMBL" id="DXEV01000137">
    <property type="protein sequence ID" value="HIX57166.1"/>
    <property type="molecule type" value="Genomic_DNA"/>
</dbReference>
<dbReference type="Proteomes" id="UP000886829">
    <property type="component" value="Unassembled WGS sequence"/>
</dbReference>
<dbReference type="GO" id="GO:0006260">
    <property type="term" value="P:DNA replication"/>
    <property type="evidence" value="ECO:0007669"/>
    <property type="project" value="UniProtKB-UniRule"/>
</dbReference>
<proteinExistence type="inferred from homology"/>
<keyword evidence="2 6" id="KW-0235">DNA replication</keyword>
<keyword evidence="6" id="KW-0742">SOS response</keyword>
<evidence type="ECO:0000313" key="8">
    <source>
        <dbReference type="EMBL" id="HIX57166.1"/>
    </source>
</evidence>
<dbReference type="Gene3D" id="1.20.1050.90">
    <property type="entry name" value="RecF/RecN/SMC, N-terminal domain"/>
    <property type="match status" value="1"/>
</dbReference>
<evidence type="ECO:0000256" key="3">
    <source>
        <dbReference type="ARBA" id="ARBA00022741"/>
    </source>
</evidence>
<dbReference type="GO" id="GO:0005524">
    <property type="term" value="F:ATP binding"/>
    <property type="evidence" value="ECO:0007669"/>
    <property type="project" value="UniProtKB-UniRule"/>
</dbReference>
<evidence type="ECO:0000256" key="1">
    <source>
        <dbReference type="ARBA" id="ARBA00022490"/>
    </source>
</evidence>
<evidence type="ECO:0000256" key="4">
    <source>
        <dbReference type="ARBA" id="ARBA00022840"/>
    </source>
</evidence>
<comment type="caution">
    <text evidence="8">The sequence shown here is derived from an EMBL/GenBank/DDBJ whole genome shotgun (WGS) entry which is preliminary data.</text>
</comment>
<reference evidence="8" key="2">
    <citation type="submission" date="2021-04" db="EMBL/GenBank/DDBJ databases">
        <authorList>
            <person name="Gilroy R."/>
        </authorList>
    </citation>
    <scope>NUCLEOTIDE SEQUENCE</scope>
    <source>
        <strain evidence="8">USASDec5-558</strain>
    </source>
</reference>
<accession>A0A9D1WDG1</accession>
<dbReference type="NCBIfam" id="TIGR00611">
    <property type="entry name" value="recf"/>
    <property type="match status" value="1"/>
</dbReference>
<evidence type="ECO:0000259" key="7">
    <source>
        <dbReference type="Pfam" id="PF02463"/>
    </source>
</evidence>
<dbReference type="InterPro" id="IPR042174">
    <property type="entry name" value="RecF_2"/>
</dbReference>
<feature type="domain" description="RecF/RecN/SMC N-terminal" evidence="7">
    <location>
        <begin position="2"/>
        <end position="377"/>
    </location>
</feature>
<dbReference type="SUPFAM" id="SSF52540">
    <property type="entry name" value="P-loop containing nucleoside triphosphate hydrolases"/>
    <property type="match status" value="1"/>
</dbReference>
<keyword evidence="6" id="KW-0234">DNA repair</keyword>
<feature type="binding site" evidence="6">
    <location>
        <begin position="30"/>
        <end position="37"/>
    </location>
    <ligand>
        <name>ATP</name>
        <dbReference type="ChEBI" id="CHEBI:30616"/>
    </ligand>
</feature>
<comment type="function">
    <text evidence="6">The RecF protein is involved in DNA metabolism; it is required for DNA replication and normal SOS inducibility. RecF binds preferentially to single-stranded, linear DNA. It also seems to bind ATP.</text>
</comment>
<keyword evidence="3 6" id="KW-0547">Nucleotide-binding</keyword>
<evidence type="ECO:0000256" key="2">
    <source>
        <dbReference type="ARBA" id="ARBA00022705"/>
    </source>
</evidence>
<keyword evidence="4 6" id="KW-0067">ATP-binding</keyword>
<dbReference type="Pfam" id="PF02463">
    <property type="entry name" value="SMC_N"/>
    <property type="match status" value="1"/>
</dbReference>
<gene>
    <name evidence="6" type="primary">recF</name>
    <name evidence="8" type="ORF">H9850_06810</name>
</gene>
<evidence type="ECO:0000256" key="5">
    <source>
        <dbReference type="ARBA" id="ARBA00023125"/>
    </source>
</evidence>
<evidence type="ECO:0000256" key="6">
    <source>
        <dbReference type="HAMAP-Rule" id="MF_00365"/>
    </source>
</evidence>
<dbReference type="GO" id="GO:0009432">
    <property type="term" value="P:SOS response"/>
    <property type="evidence" value="ECO:0007669"/>
    <property type="project" value="UniProtKB-UniRule"/>
</dbReference>
<keyword evidence="1 6" id="KW-0963">Cytoplasm</keyword>
<dbReference type="InterPro" id="IPR003395">
    <property type="entry name" value="RecF/RecN/SMC_N"/>
</dbReference>
<dbReference type="GO" id="GO:0006302">
    <property type="term" value="P:double-strand break repair"/>
    <property type="evidence" value="ECO:0007669"/>
    <property type="project" value="TreeGrafter"/>
</dbReference>
<dbReference type="InterPro" id="IPR001238">
    <property type="entry name" value="DNA-binding_RecF"/>
</dbReference>
<dbReference type="GO" id="GO:0005737">
    <property type="term" value="C:cytoplasm"/>
    <property type="evidence" value="ECO:0007669"/>
    <property type="project" value="UniProtKB-SubCell"/>
</dbReference>
<sequence>MFIKRLLINDFRNLQYLDLNPSAGFNFICGPNGSGKTSIIEAIHYLALARSFRTNSYQYLIRQNQSRFNLYAVVQEDDQVLPTSIGLMRERGQDAVIKLNADQITRMLELIDHICVQLIHPQGVELITKEAEGRRGFIDWGVYYSDPEFKELWWQYRKILKQRNALLRQEAQRGRKRARNAQSFSAWQQQPEFSSYDMSYDRSYESNDNAMWQSIDQMAIWDDALVSLSLQITEKRLNYLQQLQEILQDILQEFLPHFKLKFELNFGWEKGQDLRALLAQNLEKDRVLGYTLYGCHRADLKIKNNNISAGATLSRGQLKMLVYAMRLAQGMLLKQQTGRACIYLIDDLNSELDDHSQRVLLNTLLACKHQVFISNINALQPDFFPPDDRSDYQVFQLQDGQISASTVDTVSTVDGVDAN</sequence>
<dbReference type="PANTHER" id="PTHR32182:SF0">
    <property type="entry name" value="DNA REPLICATION AND REPAIR PROTEIN RECF"/>
    <property type="match status" value="1"/>
</dbReference>
<dbReference type="HAMAP" id="MF_00365">
    <property type="entry name" value="RecF"/>
    <property type="match status" value="1"/>
</dbReference>
<evidence type="ECO:0000313" key="9">
    <source>
        <dbReference type="Proteomes" id="UP000886829"/>
    </source>
</evidence>
<reference evidence="8" key="1">
    <citation type="journal article" date="2021" name="PeerJ">
        <title>Extensive microbial diversity within the chicken gut microbiome revealed by metagenomics and culture.</title>
        <authorList>
            <person name="Gilroy R."/>
            <person name="Ravi A."/>
            <person name="Getino M."/>
            <person name="Pursley I."/>
            <person name="Horton D.L."/>
            <person name="Alikhan N.F."/>
            <person name="Baker D."/>
            <person name="Gharbi K."/>
            <person name="Hall N."/>
            <person name="Watson M."/>
            <person name="Adriaenssens E.M."/>
            <person name="Foster-Nyarko E."/>
            <person name="Jarju S."/>
            <person name="Secka A."/>
            <person name="Antonio M."/>
            <person name="Oren A."/>
            <person name="Chaudhuri R.R."/>
            <person name="La Ragione R."/>
            <person name="Hildebrand F."/>
            <person name="Pallen M.J."/>
        </authorList>
    </citation>
    <scope>NUCLEOTIDE SEQUENCE</scope>
    <source>
        <strain evidence="8">USASDec5-558</strain>
    </source>
</reference>
<comment type="similarity">
    <text evidence="6">Belongs to the RecF family.</text>
</comment>
<dbReference type="AlphaFoldDB" id="A0A9D1WDG1"/>
<dbReference type="GO" id="GO:0000731">
    <property type="term" value="P:DNA synthesis involved in DNA repair"/>
    <property type="evidence" value="ECO:0007669"/>
    <property type="project" value="TreeGrafter"/>
</dbReference>
<comment type="subcellular location">
    <subcellularLocation>
        <location evidence="6">Cytoplasm</location>
    </subcellularLocation>
</comment>